<accession>A0A246J2J0</accession>
<feature type="transmembrane region" description="Helical" evidence="2">
    <location>
        <begin position="6"/>
        <end position="27"/>
    </location>
</feature>
<feature type="transmembrane region" description="Helical" evidence="2">
    <location>
        <begin position="154"/>
        <end position="174"/>
    </location>
</feature>
<dbReference type="AlphaFoldDB" id="A0A246J2J0"/>
<evidence type="ECO:0000256" key="2">
    <source>
        <dbReference type="SAM" id="Phobius"/>
    </source>
</evidence>
<keyword evidence="2" id="KW-0472">Membrane</keyword>
<dbReference type="PROSITE" id="PS50887">
    <property type="entry name" value="GGDEF"/>
    <property type="match status" value="1"/>
</dbReference>
<evidence type="ECO:0000259" key="3">
    <source>
        <dbReference type="PROSITE" id="PS50887"/>
    </source>
</evidence>
<dbReference type="EMBL" id="NIOF01000010">
    <property type="protein sequence ID" value="OWQ86811.1"/>
    <property type="molecule type" value="Genomic_DNA"/>
</dbReference>
<evidence type="ECO:0000313" key="5">
    <source>
        <dbReference type="Proteomes" id="UP000197468"/>
    </source>
</evidence>
<keyword evidence="5" id="KW-1185">Reference proteome</keyword>
<name>A0A246J2J0_9BURK</name>
<dbReference type="SUPFAM" id="SSF55073">
    <property type="entry name" value="Nucleotide cyclase"/>
    <property type="match status" value="1"/>
</dbReference>
<dbReference type="Proteomes" id="UP000197468">
    <property type="component" value="Unassembled WGS sequence"/>
</dbReference>
<dbReference type="InterPro" id="IPR000160">
    <property type="entry name" value="GGDEF_dom"/>
</dbReference>
<dbReference type="InterPro" id="IPR043128">
    <property type="entry name" value="Rev_trsase/Diguanyl_cyclase"/>
</dbReference>
<evidence type="ECO:0000313" key="4">
    <source>
        <dbReference type="EMBL" id="OWQ86811.1"/>
    </source>
</evidence>
<keyword evidence="2" id="KW-0812">Transmembrane</keyword>
<feature type="transmembrane region" description="Helical" evidence="2">
    <location>
        <begin position="125"/>
        <end position="142"/>
    </location>
</feature>
<feature type="transmembrane region" description="Helical" evidence="2">
    <location>
        <begin position="64"/>
        <end position="86"/>
    </location>
</feature>
<dbReference type="InterPro" id="IPR029787">
    <property type="entry name" value="Nucleotide_cyclase"/>
</dbReference>
<feature type="transmembrane region" description="Helical" evidence="2">
    <location>
        <begin position="194"/>
        <end position="213"/>
    </location>
</feature>
<feature type="domain" description="GGDEF" evidence="3">
    <location>
        <begin position="254"/>
        <end position="389"/>
    </location>
</feature>
<comment type="caution">
    <text evidence="4">The sequence shown here is derived from an EMBL/GenBank/DDBJ whole genome shotgun (WGS) entry which is preliminary data.</text>
</comment>
<dbReference type="Gene3D" id="3.30.70.270">
    <property type="match status" value="1"/>
</dbReference>
<dbReference type="CDD" id="cd01949">
    <property type="entry name" value="GGDEF"/>
    <property type="match status" value="1"/>
</dbReference>
<dbReference type="Pfam" id="PF00990">
    <property type="entry name" value="GGDEF"/>
    <property type="match status" value="1"/>
</dbReference>
<dbReference type="SMART" id="SM00267">
    <property type="entry name" value="GGDEF"/>
    <property type="match status" value="1"/>
</dbReference>
<dbReference type="GO" id="GO:0043709">
    <property type="term" value="P:cell adhesion involved in single-species biofilm formation"/>
    <property type="evidence" value="ECO:0007669"/>
    <property type="project" value="TreeGrafter"/>
</dbReference>
<dbReference type="InterPro" id="IPR050469">
    <property type="entry name" value="Diguanylate_Cyclase"/>
</dbReference>
<dbReference type="NCBIfam" id="TIGR00254">
    <property type="entry name" value="GGDEF"/>
    <property type="match status" value="1"/>
</dbReference>
<feature type="transmembrane region" description="Helical" evidence="2">
    <location>
        <begin position="39"/>
        <end position="58"/>
    </location>
</feature>
<protein>
    <recommendedName>
        <fullName evidence="1">diguanylate cyclase</fullName>
        <ecNumber evidence="1">2.7.7.65</ecNumber>
    </recommendedName>
</protein>
<keyword evidence="2" id="KW-1133">Transmembrane helix</keyword>
<dbReference type="GO" id="GO:0005886">
    <property type="term" value="C:plasma membrane"/>
    <property type="evidence" value="ECO:0007669"/>
    <property type="project" value="TreeGrafter"/>
</dbReference>
<organism evidence="4 5">
    <name type="scientific">Roseateles aquatilis</name>
    <dbReference type="NCBI Taxonomy" id="431061"/>
    <lineage>
        <taxon>Bacteria</taxon>
        <taxon>Pseudomonadati</taxon>
        <taxon>Pseudomonadota</taxon>
        <taxon>Betaproteobacteria</taxon>
        <taxon>Burkholderiales</taxon>
        <taxon>Sphaerotilaceae</taxon>
        <taxon>Roseateles</taxon>
    </lineage>
</organism>
<dbReference type="PANTHER" id="PTHR45138">
    <property type="entry name" value="REGULATORY COMPONENTS OF SENSORY TRANSDUCTION SYSTEM"/>
    <property type="match status" value="1"/>
</dbReference>
<dbReference type="FunFam" id="3.30.70.270:FF:000001">
    <property type="entry name" value="Diguanylate cyclase domain protein"/>
    <property type="match status" value="1"/>
</dbReference>
<dbReference type="EC" id="2.7.7.65" evidence="1"/>
<gene>
    <name evidence="4" type="ORF">CDN99_19020</name>
</gene>
<reference evidence="4 5" key="1">
    <citation type="journal article" date="2008" name="Int. J. Syst. Evol. Microbiol.">
        <title>Description of Roseateles aquatilis sp. nov. and Roseateles terrae sp. nov., in the class Betaproteobacteria, and emended description of the genus Roseateles.</title>
        <authorList>
            <person name="Gomila M."/>
            <person name="Bowien B."/>
            <person name="Falsen E."/>
            <person name="Moore E.R."/>
            <person name="Lalucat J."/>
        </authorList>
    </citation>
    <scope>NUCLEOTIDE SEQUENCE [LARGE SCALE GENOMIC DNA]</scope>
    <source>
        <strain evidence="4 5">CCUG 48205</strain>
    </source>
</reference>
<dbReference type="GO" id="GO:0052621">
    <property type="term" value="F:diguanylate cyclase activity"/>
    <property type="evidence" value="ECO:0007669"/>
    <property type="project" value="UniProtKB-EC"/>
</dbReference>
<evidence type="ECO:0000256" key="1">
    <source>
        <dbReference type="ARBA" id="ARBA00012528"/>
    </source>
</evidence>
<feature type="transmembrane region" description="Helical" evidence="2">
    <location>
        <begin position="98"/>
        <end position="119"/>
    </location>
</feature>
<sequence>MPALMIHIPTLMLALLSGFAMLGVQLWMAQRSRLRYLDLGVWTWGSWILLGGFAMLSARPVLPVWLSALAGNGLIALGIVFYNEAIHRHVLDRSLPRWMWWGAPATAWALTAWMLSWPLAARTSAISLVFAALLCPAIVVLMGPGWRGESSLRAVALTLLAAAASLLLRSIHAITNPEEYQDLMQSSLGQGLTFLFSFISLIGAGFGFVLANFERVARRMEDMATTDGLTGCLNRMTADALLRHELERCRREGTPLAFVLLDLDHFKDINDCHGHHAGDAALRAFAAEVRLRLRASDVVGRWGGEEFGLVLPATDEPGATRLVDQIREAVATLKLCDGEGRPFSLTVSAGIAVAQRGASLNGDQIFMRADRALYRAKDGGRNRVQVHDSAWPRESDVGGIESSAA</sequence>
<dbReference type="GO" id="GO:1902201">
    <property type="term" value="P:negative regulation of bacterial-type flagellum-dependent cell motility"/>
    <property type="evidence" value="ECO:0007669"/>
    <property type="project" value="TreeGrafter"/>
</dbReference>
<proteinExistence type="predicted"/>
<dbReference type="PANTHER" id="PTHR45138:SF24">
    <property type="entry name" value="DIGUANYLATE CYCLASE DGCC-RELATED"/>
    <property type="match status" value="1"/>
</dbReference>